<dbReference type="GO" id="GO:0006508">
    <property type="term" value="P:proteolysis"/>
    <property type="evidence" value="ECO:0007669"/>
    <property type="project" value="TreeGrafter"/>
</dbReference>
<accession>A0A8J4YDM0</accession>
<keyword evidence="3" id="KW-0378">Hydrolase</keyword>
<dbReference type="GO" id="GO:0042277">
    <property type="term" value="F:peptide binding"/>
    <property type="evidence" value="ECO:0007669"/>
    <property type="project" value="TreeGrafter"/>
</dbReference>
<dbReference type="PANTHER" id="PTHR11533">
    <property type="entry name" value="PROTEASE M1 ZINC METALLOPROTEASE"/>
    <property type="match status" value="1"/>
</dbReference>
<dbReference type="GO" id="GO:0016020">
    <property type="term" value="C:membrane"/>
    <property type="evidence" value="ECO:0007669"/>
    <property type="project" value="TreeGrafter"/>
</dbReference>
<comment type="similarity">
    <text evidence="1">Belongs to the peptidase M1 family.</text>
</comment>
<evidence type="ECO:0000313" key="4">
    <source>
        <dbReference type="Proteomes" id="UP000770661"/>
    </source>
</evidence>
<organism evidence="3 4">
    <name type="scientific">Chionoecetes opilio</name>
    <name type="common">Atlantic snow crab</name>
    <name type="synonym">Cancer opilio</name>
    <dbReference type="NCBI Taxonomy" id="41210"/>
    <lineage>
        <taxon>Eukaryota</taxon>
        <taxon>Metazoa</taxon>
        <taxon>Ecdysozoa</taxon>
        <taxon>Arthropoda</taxon>
        <taxon>Crustacea</taxon>
        <taxon>Multicrustacea</taxon>
        <taxon>Malacostraca</taxon>
        <taxon>Eumalacostraca</taxon>
        <taxon>Eucarida</taxon>
        <taxon>Decapoda</taxon>
        <taxon>Pleocyemata</taxon>
        <taxon>Brachyura</taxon>
        <taxon>Eubrachyura</taxon>
        <taxon>Majoidea</taxon>
        <taxon>Majidae</taxon>
        <taxon>Chionoecetes</taxon>
    </lineage>
</organism>
<dbReference type="Pfam" id="PF11838">
    <property type="entry name" value="ERAP1_C"/>
    <property type="match status" value="1"/>
</dbReference>
<dbReference type="InterPro" id="IPR024571">
    <property type="entry name" value="ERAP1-like_C_dom"/>
</dbReference>
<keyword evidence="4" id="KW-1185">Reference proteome</keyword>
<dbReference type="GO" id="GO:0043171">
    <property type="term" value="P:peptide catabolic process"/>
    <property type="evidence" value="ECO:0007669"/>
    <property type="project" value="TreeGrafter"/>
</dbReference>
<dbReference type="EMBL" id="JACEEZ010004901">
    <property type="protein sequence ID" value="KAG0726038.1"/>
    <property type="molecule type" value="Genomic_DNA"/>
</dbReference>
<dbReference type="PANTHER" id="PTHR11533:SF294">
    <property type="entry name" value="THYROTROPIN-RELEASING HORMONE-DEGRADING ECTOENZYME"/>
    <property type="match status" value="1"/>
</dbReference>
<dbReference type="InterPro" id="IPR050344">
    <property type="entry name" value="Peptidase_M1_aminopeptidases"/>
</dbReference>
<name>A0A8J4YDM0_CHIOP</name>
<gene>
    <name evidence="3" type="primary">ANPEP_2</name>
    <name evidence="3" type="ORF">GWK47_037408</name>
</gene>
<feature type="domain" description="ERAP1-like C-terminal" evidence="2">
    <location>
        <begin position="10"/>
        <end position="166"/>
    </location>
</feature>
<dbReference type="AlphaFoldDB" id="A0A8J4YDM0"/>
<dbReference type="Proteomes" id="UP000770661">
    <property type="component" value="Unassembled WGS sequence"/>
</dbReference>
<keyword evidence="3" id="KW-0645">Protease</keyword>
<protein>
    <submittedName>
        <fullName evidence="3">Aminopeptidase Ey</fullName>
    </submittedName>
</protein>
<dbReference type="GO" id="GO:0070006">
    <property type="term" value="F:metalloaminopeptidase activity"/>
    <property type="evidence" value="ECO:0007669"/>
    <property type="project" value="TreeGrafter"/>
</dbReference>
<dbReference type="GO" id="GO:0005615">
    <property type="term" value="C:extracellular space"/>
    <property type="evidence" value="ECO:0007669"/>
    <property type="project" value="TreeGrafter"/>
</dbReference>
<keyword evidence="3" id="KW-0031">Aminopeptidase</keyword>
<evidence type="ECO:0000256" key="1">
    <source>
        <dbReference type="ARBA" id="ARBA00010136"/>
    </source>
</evidence>
<dbReference type="OrthoDB" id="510539at2759"/>
<evidence type="ECO:0000313" key="3">
    <source>
        <dbReference type="EMBL" id="KAG0726038.1"/>
    </source>
</evidence>
<dbReference type="GO" id="GO:0008270">
    <property type="term" value="F:zinc ion binding"/>
    <property type="evidence" value="ECO:0007669"/>
    <property type="project" value="TreeGrafter"/>
</dbReference>
<reference evidence="3" key="1">
    <citation type="submission" date="2020-07" db="EMBL/GenBank/DDBJ databases">
        <title>The High-quality genome of the commercially important snow crab, Chionoecetes opilio.</title>
        <authorList>
            <person name="Jeong J.-H."/>
            <person name="Ryu S."/>
        </authorList>
    </citation>
    <scope>NUCLEOTIDE SEQUENCE</scope>
    <source>
        <strain evidence="3">MADBK_172401_WGS</strain>
        <tissue evidence="3">Digestive gland</tissue>
    </source>
</reference>
<comment type="caution">
    <text evidence="3">The sequence shown here is derived from an EMBL/GenBank/DDBJ whole genome shotgun (WGS) entry which is preliminary data.</text>
</comment>
<proteinExistence type="inferred from homology"/>
<evidence type="ECO:0000259" key="2">
    <source>
        <dbReference type="Pfam" id="PF11838"/>
    </source>
</evidence>
<dbReference type="Gene3D" id="1.25.50.20">
    <property type="match status" value="1"/>
</dbReference>
<dbReference type="GO" id="GO:0005737">
    <property type="term" value="C:cytoplasm"/>
    <property type="evidence" value="ECO:0007669"/>
    <property type="project" value="TreeGrafter"/>
</dbReference>
<sequence>MFGPRQHHHFTPNVKWVVYCRAVQLGGEEEWNFAWNRYLKSNVASEKSRLLSAMGCTKKQWLLARYLNMAFDDKSGIRKQDAQRVFSAVAHNDVGGPLAWNYLRTNWKKIYDYFGGKAKGGIITSVTSNFNTEQHLKEVMAFKAERGEELSAASRTVDRVVEKIKNNMVWMTNNHNTIAEWLHTQGYPVQLQSV</sequence>